<proteinExistence type="predicted"/>
<reference evidence="1" key="1">
    <citation type="journal article" date="2013" name="J. Plant Res.">
        <title>Effect of fungi and light on seed germination of three Opuntia species from semiarid lands of central Mexico.</title>
        <authorList>
            <person name="Delgado-Sanchez P."/>
            <person name="Jimenez-Bremont J.F."/>
            <person name="Guerrero-Gonzalez Mde L."/>
            <person name="Flores J."/>
        </authorList>
    </citation>
    <scope>NUCLEOTIDE SEQUENCE</scope>
    <source>
        <tissue evidence="1">Cladode</tissue>
    </source>
</reference>
<reference evidence="1" key="2">
    <citation type="submission" date="2020-07" db="EMBL/GenBank/DDBJ databases">
        <authorList>
            <person name="Vera ALvarez R."/>
            <person name="Arias-Moreno D.M."/>
            <person name="Jimenez-Jacinto V."/>
            <person name="Jimenez-Bremont J.F."/>
            <person name="Swaminathan K."/>
            <person name="Moose S.P."/>
            <person name="Guerrero-Gonzalez M.L."/>
            <person name="Marino-Ramirez L."/>
            <person name="Landsman D."/>
            <person name="Rodriguez-Kessler M."/>
            <person name="Delgado-Sanchez P."/>
        </authorList>
    </citation>
    <scope>NUCLEOTIDE SEQUENCE</scope>
    <source>
        <tissue evidence="1">Cladode</tissue>
    </source>
</reference>
<organism evidence="1">
    <name type="scientific">Opuntia streptacantha</name>
    <name type="common">Prickly pear cactus</name>
    <name type="synonym">Opuntia cardona</name>
    <dbReference type="NCBI Taxonomy" id="393608"/>
    <lineage>
        <taxon>Eukaryota</taxon>
        <taxon>Viridiplantae</taxon>
        <taxon>Streptophyta</taxon>
        <taxon>Embryophyta</taxon>
        <taxon>Tracheophyta</taxon>
        <taxon>Spermatophyta</taxon>
        <taxon>Magnoliopsida</taxon>
        <taxon>eudicotyledons</taxon>
        <taxon>Gunneridae</taxon>
        <taxon>Pentapetalae</taxon>
        <taxon>Caryophyllales</taxon>
        <taxon>Cactineae</taxon>
        <taxon>Cactaceae</taxon>
        <taxon>Opuntioideae</taxon>
        <taxon>Opuntia</taxon>
    </lineage>
</organism>
<evidence type="ECO:0000313" key="1">
    <source>
        <dbReference type="EMBL" id="MBA4656150.1"/>
    </source>
</evidence>
<dbReference type="EMBL" id="GISG01190804">
    <property type="protein sequence ID" value="MBA4656150.1"/>
    <property type="molecule type" value="Transcribed_RNA"/>
</dbReference>
<dbReference type="AlphaFoldDB" id="A0A7C9A258"/>
<sequence length="130" mass="14992">MIVTAMRSQILQQGSEIRVRRATFFHSLPCHFLKFLRCASHLETLFAHHESPKCCLYLFLLDNIKIKCHAPLFRPNGNPNLQNLGHQLLVKKLLSKQWPSDHGHPSCYAFQCRVPPTMSHEPSNGFMLQN</sequence>
<accession>A0A7C9A258</accession>
<name>A0A7C9A258_OPUST</name>
<protein>
    <submittedName>
        <fullName evidence="1">Uncharacterized protein</fullName>
    </submittedName>
</protein>